<dbReference type="OrthoDB" id="1401038at2"/>
<keyword evidence="4 6" id="KW-1133">Transmembrane helix</keyword>
<evidence type="ECO:0000256" key="2">
    <source>
        <dbReference type="ARBA" id="ARBA00007349"/>
    </source>
</evidence>
<dbReference type="PANTHER" id="PTHR42826">
    <property type="entry name" value="DICARBOXYLATE TRANSPORTER 2.1, CHLOROPLASTIC"/>
    <property type="match status" value="1"/>
</dbReference>
<comment type="similarity">
    <text evidence="2">Belongs to the SLC13A/DASS transporter (TC 2.A.47) family. DIT1 subfamily.</text>
</comment>
<dbReference type="Proteomes" id="UP000220251">
    <property type="component" value="Unassembled WGS sequence"/>
</dbReference>
<evidence type="ECO:0000256" key="5">
    <source>
        <dbReference type="ARBA" id="ARBA00023136"/>
    </source>
</evidence>
<comment type="subcellular location">
    <subcellularLocation>
        <location evidence="1">Membrane</location>
        <topology evidence="1">Multi-pass membrane protein</topology>
    </subcellularLocation>
</comment>
<keyword evidence="3 6" id="KW-0812">Transmembrane</keyword>
<dbReference type="RefSeq" id="WP_098038356.1">
    <property type="nucleotide sequence ID" value="NZ_CWGJ01000012.1"/>
</dbReference>
<feature type="transmembrane region" description="Helical" evidence="6">
    <location>
        <begin position="316"/>
        <end position="334"/>
    </location>
</feature>
<feature type="transmembrane region" description="Helical" evidence="6">
    <location>
        <begin position="209"/>
        <end position="234"/>
    </location>
</feature>
<dbReference type="PIRSF" id="PIRSF002457">
    <property type="entry name" value="DASS"/>
    <property type="match status" value="1"/>
</dbReference>
<dbReference type="EMBL" id="CWGJ01000012">
    <property type="protein sequence ID" value="CRX38498.1"/>
    <property type="molecule type" value="Genomic_DNA"/>
</dbReference>
<dbReference type="InterPro" id="IPR030676">
    <property type="entry name" value="CitT-rel"/>
</dbReference>
<keyword evidence="8" id="KW-1185">Reference proteome</keyword>
<evidence type="ECO:0000313" key="7">
    <source>
        <dbReference type="EMBL" id="CRX38498.1"/>
    </source>
</evidence>
<organism evidence="7 8">
    <name type="scientific">Estrella lausannensis</name>
    <dbReference type="NCBI Taxonomy" id="483423"/>
    <lineage>
        <taxon>Bacteria</taxon>
        <taxon>Pseudomonadati</taxon>
        <taxon>Chlamydiota</taxon>
        <taxon>Chlamydiia</taxon>
        <taxon>Parachlamydiales</taxon>
        <taxon>Candidatus Criblamydiaceae</taxon>
        <taxon>Estrella</taxon>
    </lineage>
</organism>
<feature type="transmembrane region" description="Helical" evidence="6">
    <location>
        <begin position="32"/>
        <end position="59"/>
    </location>
</feature>
<dbReference type="AlphaFoldDB" id="A0A0H5DQV8"/>
<evidence type="ECO:0000256" key="3">
    <source>
        <dbReference type="ARBA" id="ARBA00022692"/>
    </source>
</evidence>
<feature type="transmembrane region" description="Helical" evidence="6">
    <location>
        <begin position="264"/>
        <end position="280"/>
    </location>
</feature>
<feature type="transmembrane region" description="Helical" evidence="6">
    <location>
        <begin position="413"/>
        <end position="433"/>
    </location>
</feature>
<feature type="transmembrane region" description="Helical" evidence="6">
    <location>
        <begin position="440"/>
        <end position="461"/>
    </location>
</feature>
<sequence>MNIAQLLFIFALGIAIALFPVPDGLALETWRLFAVFVATIVGVILQPLPMGCIALLSLSSLIVTKTLSFESAFSGFSSESAWLIVLAYFIARGFIKTGLGQRISYLFMSLLGGHPIGLGFGILATDLVLAPAIPSNTARTGGVVLPILESLAEIFHSKPKDPSSKRIGAYLTQVAIQGSCITSAMFLTSMSANPLIADLSRDFGVEITWSGWAIAAAVPGLVSLAVCPFLMYLLMPPEIQDSKNAPALAREKLKAIGRMKRDEWTMLGVFISTIILWAFAKEIGIKPAASALTGVALLLLTRVLTWDDVKKESSAWETLVWFATILMLASQLSKQGFTDWMGEKLSHLVIGYDWKMGFLFLSLSYFYTHYFFASNLAHVTALYATFLSIALTIGTPPLFAALVLGFFSSLFGALTHYTSGPAALLFGAGFVDVKAWWRAGIIASVVNLAIWMGLGAIWWGILGIL</sequence>
<feature type="transmembrane region" description="Helical" evidence="6">
    <location>
        <begin position="380"/>
        <end position="407"/>
    </location>
</feature>
<gene>
    <name evidence="7" type="ORF">ELAC_1155</name>
</gene>
<evidence type="ECO:0000313" key="8">
    <source>
        <dbReference type="Proteomes" id="UP000220251"/>
    </source>
</evidence>
<evidence type="ECO:0000256" key="6">
    <source>
        <dbReference type="SAM" id="Phobius"/>
    </source>
</evidence>
<evidence type="ECO:0000256" key="1">
    <source>
        <dbReference type="ARBA" id="ARBA00004141"/>
    </source>
</evidence>
<dbReference type="GO" id="GO:0016020">
    <property type="term" value="C:membrane"/>
    <property type="evidence" value="ECO:0007669"/>
    <property type="project" value="UniProtKB-SubCell"/>
</dbReference>
<dbReference type="GO" id="GO:0022857">
    <property type="term" value="F:transmembrane transporter activity"/>
    <property type="evidence" value="ECO:0007669"/>
    <property type="project" value="InterPro"/>
</dbReference>
<protein>
    <submittedName>
        <fullName evidence="7">Na+-dependent transporter</fullName>
    </submittedName>
</protein>
<dbReference type="NCBIfam" id="TIGR00785">
    <property type="entry name" value="dass"/>
    <property type="match status" value="1"/>
</dbReference>
<dbReference type="InterPro" id="IPR001898">
    <property type="entry name" value="SLC13A/DASS"/>
</dbReference>
<reference evidence="8" key="1">
    <citation type="submission" date="2015-06" db="EMBL/GenBank/DDBJ databases">
        <authorList>
            <person name="Bertelli C."/>
        </authorList>
    </citation>
    <scope>NUCLEOTIDE SEQUENCE [LARGE SCALE GENOMIC DNA]</scope>
    <source>
        <strain evidence="8">CRIB-30</strain>
    </source>
</reference>
<evidence type="ECO:0000256" key="4">
    <source>
        <dbReference type="ARBA" id="ARBA00022989"/>
    </source>
</evidence>
<name>A0A0H5DQV8_9BACT</name>
<dbReference type="Pfam" id="PF00939">
    <property type="entry name" value="Na_sulph_symp"/>
    <property type="match status" value="1"/>
</dbReference>
<feature type="transmembrane region" description="Helical" evidence="6">
    <location>
        <begin position="71"/>
        <end position="91"/>
    </location>
</feature>
<feature type="transmembrane region" description="Helical" evidence="6">
    <location>
        <begin position="354"/>
        <end position="373"/>
    </location>
</feature>
<accession>A0A0H5DQV8</accession>
<feature type="transmembrane region" description="Helical" evidence="6">
    <location>
        <begin position="286"/>
        <end position="304"/>
    </location>
</feature>
<keyword evidence="5 6" id="KW-0472">Membrane</keyword>
<proteinExistence type="inferred from homology"/>
<feature type="transmembrane region" description="Helical" evidence="6">
    <location>
        <begin position="6"/>
        <end position="25"/>
    </location>
</feature>
<feature type="transmembrane region" description="Helical" evidence="6">
    <location>
        <begin position="103"/>
        <end position="125"/>
    </location>
</feature>